<comment type="caution">
    <text evidence="2">The sequence shown here is derived from an EMBL/GenBank/DDBJ whole genome shotgun (WGS) entry which is preliminary data.</text>
</comment>
<sequence length="325" mass="36343">MTSIHPRDSSTVEVCDSAREHPHHQPQQSGQSAQSAQPHLSQQQQQQSQPQSGSQLHHQQSTSSKQPQQFVSELRQVLQQRCERVRLPRNHSQPASERPCQPQLQLAPFPQQQSQQPLQQPPQLHHRPLGLRRQHSSQPIPVSQQSQLHPIHLHANHHSFKIARPPSGRDLSAVLHLGHPSSGDAHRQPPANRPASRFQQEQQSAPRLGCSATSSNSSGIGLRRHSHSSGHMPQSQGGYKFSQNLTLQINLFKFSRLSRASSNVKAQTERSSKAVQRQLFSECHPFLAQQQPCRELQSSNCNGSSQDQTSSDASSEFDIEEQTMV</sequence>
<evidence type="ECO:0000313" key="3">
    <source>
        <dbReference type="Proteomes" id="UP000218231"/>
    </source>
</evidence>
<feature type="compositionally biased region" description="Polar residues" evidence="1">
    <location>
        <begin position="229"/>
        <end position="239"/>
    </location>
</feature>
<feature type="region of interest" description="Disordered" evidence="1">
    <location>
        <begin position="161"/>
        <end position="239"/>
    </location>
</feature>
<evidence type="ECO:0000256" key="1">
    <source>
        <dbReference type="SAM" id="MobiDB-lite"/>
    </source>
</evidence>
<reference evidence="2 3" key="1">
    <citation type="journal article" date="2017" name="Curr. Biol.">
        <title>Genome architecture and evolution of a unichromosomal asexual nematode.</title>
        <authorList>
            <person name="Fradin H."/>
            <person name="Zegar C."/>
            <person name="Gutwein M."/>
            <person name="Lucas J."/>
            <person name="Kovtun M."/>
            <person name="Corcoran D."/>
            <person name="Baugh L.R."/>
            <person name="Kiontke K."/>
            <person name="Gunsalus K."/>
            <person name="Fitch D.H."/>
            <person name="Piano F."/>
        </authorList>
    </citation>
    <scope>NUCLEOTIDE SEQUENCE [LARGE SCALE GENOMIC DNA]</scope>
    <source>
        <strain evidence="2">PF1309</strain>
    </source>
</reference>
<feature type="region of interest" description="Disordered" evidence="1">
    <location>
        <begin position="297"/>
        <end position="325"/>
    </location>
</feature>
<dbReference type="Proteomes" id="UP000218231">
    <property type="component" value="Unassembled WGS sequence"/>
</dbReference>
<accession>A0A2A2L8G1</accession>
<dbReference type="AlphaFoldDB" id="A0A2A2L8G1"/>
<feature type="region of interest" description="Disordered" evidence="1">
    <location>
        <begin position="1"/>
        <end position="72"/>
    </location>
</feature>
<feature type="compositionally biased region" description="Low complexity" evidence="1">
    <location>
        <begin position="304"/>
        <end position="314"/>
    </location>
</feature>
<feature type="compositionally biased region" description="Polar residues" evidence="1">
    <location>
        <begin position="197"/>
        <end position="219"/>
    </location>
</feature>
<feature type="compositionally biased region" description="Acidic residues" evidence="1">
    <location>
        <begin position="315"/>
        <end position="325"/>
    </location>
</feature>
<gene>
    <name evidence="2" type="ORF">WR25_16272</name>
</gene>
<keyword evidence="3" id="KW-1185">Reference proteome</keyword>
<name>A0A2A2L8G1_9BILA</name>
<feature type="compositionally biased region" description="Low complexity" evidence="1">
    <location>
        <begin position="25"/>
        <end position="66"/>
    </location>
</feature>
<proteinExistence type="predicted"/>
<feature type="compositionally biased region" description="Basic and acidic residues" evidence="1">
    <location>
        <begin position="1"/>
        <end position="20"/>
    </location>
</feature>
<evidence type="ECO:0000313" key="2">
    <source>
        <dbReference type="EMBL" id="PAV82479.1"/>
    </source>
</evidence>
<dbReference type="EMBL" id="LIAE01007045">
    <property type="protein sequence ID" value="PAV82479.1"/>
    <property type="molecule type" value="Genomic_DNA"/>
</dbReference>
<protein>
    <submittedName>
        <fullName evidence="2">Uncharacterized protein</fullName>
    </submittedName>
</protein>
<organism evidence="2 3">
    <name type="scientific">Diploscapter pachys</name>
    <dbReference type="NCBI Taxonomy" id="2018661"/>
    <lineage>
        <taxon>Eukaryota</taxon>
        <taxon>Metazoa</taxon>
        <taxon>Ecdysozoa</taxon>
        <taxon>Nematoda</taxon>
        <taxon>Chromadorea</taxon>
        <taxon>Rhabditida</taxon>
        <taxon>Rhabditina</taxon>
        <taxon>Rhabditomorpha</taxon>
        <taxon>Rhabditoidea</taxon>
        <taxon>Rhabditidae</taxon>
        <taxon>Diploscapter</taxon>
    </lineage>
</organism>